<keyword evidence="2" id="KW-1185">Reference proteome</keyword>
<evidence type="ECO:0000313" key="2">
    <source>
        <dbReference type="Proteomes" id="UP001597183"/>
    </source>
</evidence>
<dbReference type="Proteomes" id="UP001597183">
    <property type="component" value="Unassembled WGS sequence"/>
</dbReference>
<evidence type="ECO:0008006" key="3">
    <source>
        <dbReference type="Google" id="ProtNLM"/>
    </source>
</evidence>
<proteinExistence type="predicted"/>
<evidence type="ECO:0000313" key="1">
    <source>
        <dbReference type="EMBL" id="MFD1364989.1"/>
    </source>
</evidence>
<dbReference type="RefSeq" id="WP_317795277.1">
    <property type="nucleotide sequence ID" value="NZ_AP028461.1"/>
</dbReference>
<dbReference type="EMBL" id="JBHTMK010000007">
    <property type="protein sequence ID" value="MFD1364989.1"/>
    <property type="molecule type" value="Genomic_DNA"/>
</dbReference>
<comment type="caution">
    <text evidence="1">The sequence shown here is derived from an EMBL/GenBank/DDBJ whole genome shotgun (WGS) entry which is preliminary data.</text>
</comment>
<gene>
    <name evidence="1" type="ORF">ACFQ5G_06485</name>
</gene>
<organism evidence="1 2">
    <name type="scientific">Actinoplanes sichuanensis</name>
    <dbReference type="NCBI Taxonomy" id="512349"/>
    <lineage>
        <taxon>Bacteria</taxon>
        <taxon>Bacillati</taxon>
        <taxon>Actinomycetota</taxon>
        <taxon>Actinomycetes</taxon>
        <taxon>Micromonosporales</taxon>
        <taxon>Micromonosporaceae</taxon>
        <taxon>Actinoplanes</taxon>
    </lineage>
</organism>
<dbReference type="SUPFAM" id="SSF56574">
    <property type="entry name" value="Serpins"/>
    <property type="match status" value="1"/>
</dbReference>
<protein>
    <recommendedName>
        <fullName evidence="3">Serpin (Serine protease inhibitor)</fullName>
    </recommendedName>
</protein>
<accession>A0ABW4A2T8</accession>
<dbReference type="InterPro" id="IPR036186">
    <property type="entry name" value="Serpin_sf"/>
</dbReference>
<sequence>MEWTSALGRYAGRLHRATGMGHHVASPLGAWLLLALVAKAAPPGHDLAEALGMDPDEAAAVAGTLLEQPHSMVAAASAVWYGPDADVSGLAGWWAGLPSTTSFGPLPDRLELDRWVREHSLGLIASMPDISPRALLTLASVLATKVSWREPFEAVPADDLGRDTLWAPRLSQVLRTPPKSHRMFIARSEHAGEIIVHVAAGAPAEDPDHYHDPTAGRDELQVVSVAAAPDVDPARVLAAAYEIAPACVSGRRLKSEVSLFKLPPGQTPLWTIRETELHGHTESYSAVLPCWSAHSTHDLTDTGPGFPAATRILAGLLGIDDLTHQAQQTAVARYGQYGFEAAALTTTASYRSAGLGPMLAREAELRFAHPYAVVAVAAQTSGAGSAAEPGPWHGVPVFSAWVSEPDDLFER</sequence>
<name>A0ABW4A2T8_9ACTN</name>
<reference evidence="2" key="1">
    <citation type="journal article" date="2019" name="Int. J. Syst. Evol. Microbiol.">
        <title>The Global Catalogue of Microorganisms (GCM) 10K type strain sequencing project: providing services to taxonomists for standard genome sequencing and annotation.</title>
        <authorList>
            <consortium name="The Broad Institute Genomics Platform"/>
            <consortium name="The Broad Institute Genome Sequencing Center for Infectious Disease"/>
            <person name="Wu L."/>
            <person name="Ma J."/>
        </authorList>
    </citation>
    <scope>NUCLEOTIDE SEQUENCE [LARGE SCALE GENOMIC DNA]</scope>
    <source>
        <strain evidence="2">CCM 7526</strain>
    </source>
</reference>